<feature type="DNA-binding region" description="H-T-H motif" evidence="4">
    <location>
        <begin position="27"/>
        <end position="46"/>
    </location>
</feature>
<dbReference type="Pfam" id="PF00440">
    <property type="entry name" value="TetR_N"/>
    <property type="match status" value="1"/>
</dbReference>
<dbReference type="InterPro" id="IPR009057">
    <property type="entry name" value="Homeodomain-like_sf"/>
</dbReference>
<dbReference type="PANTHER" id="PTHR30055">
    <property type="entry name" value="HTH-TYPE TRANSCRIPTIONAL REGULATOR RUTR"/>
    <property type="match status" value="1"/>
</dbReference>
<dbReference type="PRINTS" id="PR00400">
    <property type="entry name" value="TETREPRESSOR"/>
</dbReference>
<dbReference type="SUPFAM" id="SSF46689">
    <property type="entry name" value="Homeodomain-like"/>
    <property type="match status" value="1"/>
</dbReference>
<dbReference type="PANTHER" id="PTHR30055:SF151">
    <property type="entry name" value="TRANSCRIPTIONAL REGULATORY PROTEIN"/>
    <property type="match status" value="1"/>
</dbReference>
<name>A0ABT9R5S7_9ACTN</name>
<gene>
    <name evidence="6" type="ORF">J2S55_003863</name>
</gene>
<accession>A0ABT9R5S7</accession>
<dbReference type="EMBL" id="JAUSRB010000002">
    <property type="protein sequence ID" value="MDP9864597.1"/>
    <property type="molecule type" value="Genomic_DNA"/>
</dbReference>
<reference evidence="6 7" key="1">
    <citation type="submission" date="2023-07" db="EMBL/GenBank/DDBJ databases">
        <title>Sequencing the genomes of 1000 actinobacteria strains.</title>
        <authorList>
            <person name="Klenk H.-P."/>
        </authorList>
    </citation>
    <scope>NUCLEOTIDE SEQUENCE [LARGE SCALE GENOMIC DNA]</scope>
    <source>
        <strain evidence="6 7">DSM 44109</strain>
    </source>
</reference>
<comment type="caution">
    <text evidence="6">The sequence shown here is derived from an EMBL/GenBank/DDBJ whole genome shotgun (WGS) entry which is preliminary data.</text>
</comment>
<dbReference type="InterPro" id="IPR001647">
    <property type="entry name" value="HTH_TetR"/>
</dbReference>
<protein>
    <submittedName>
        <fullName evidence="6">AcrR family transcriptional regulator</fullName>
    </submittedName>
</protein>
<dbReference type="InterPro" id="IPR003012">
    <property type="entry name" value="Tet_transcr_reg_TetR"/>
</dbReference>
<keyword evidence="2 4" id="KW-0238">DNA-binding</keyword>
<dbReference type="InterPro" id="IPR036271">
    <property type="entry name" value="Tet_transcr_reg_TetR-rel_C_sf"/>
</dbReference>
<evidence type="ECO:0000256" key="2">
    <source>
        <dbReference type="ARBA" id="ARBA00023125"/>
    </source>
</evidence>
<dbReference type="SUPFAM" id="SSF48498">
    <property type="entry name" value="Tetracyclin repressor-like, C-terminal domain"/>
    <property type="match status" value="1"/>
</dbReference>
<dbReference type="Gene3D" id="1.10.357.10">
    <property type="entry name" value="Tetracycline Repressor, domain 2"/>
    <property type="match status" value="1"/>
</dbReference>
<dbReference type="PROSITE" id="PS50977">
    <property type="entry name" value="HTH_TETR_2"/>
    <property type="match status" value="1"/>
</dbReference>
<evidence type="ECO:0000259" key="5">
    <source>
        <dbReference type="PROSITE" id="PS50977"/>
    </source>
</evidence>
<evidence type="ECO:0000256" key="4">
    <source>
        <dbReference type="PROSITE-ProRule" id="PRU00335"/>
    </source>
</evidence>
<keyword evidence="7" id="KW-1185">Reference proteome</keyword>
<evidence type="ECO:0000313" key="6">
    <source>
        <dbReference type="EMBL" id="MDP9864597.1"/>
    </source>
</evidence>
<evidence type="ECO:0000256" key="3">
    <source>
        <dbReference type="ARBA" id="ARBA00023163"/>
    </source>
</evidence>
<evidence type="ECO:0000313" key="7">
    <source>
        <dbReference type="Proteomes" id="UP001230426"/>
    </source>
</evidence>
<organism evidence="6 7">
    <name type="scientific">Streptosporangium brasiliense</name>
    <dbReference type="NCBI Taxonomy" id="47480"/>
    <lineage>
        <taxon>Bacteria</taxon>
        <taxon>Bacillati</taxon>
        <taxon>Actinomycetota</taxon>
        <taxon>Actinomycetes</taxon>
        <taxon>Streptosporangiales</taxon>
        <taxon>Streptosporangiaceae</taxon>
        <taxon>Streptosporangium</taxon>
    </lineage>
</organism>
<keyword evidence="1" id="KW-0805">Transcription regulation</keyword>
<dbReference type="Proteomes" id="UP001230426">
    <property type="component" value="Unassembled WGS sequence"/>
</dbReference>
<evidence type="ECO:0000256" key="1">
    <source>
        <dbReference type="ARBA" id="ARBA00023015"/>
    </source>
</evidence>
<dbReference type="PRINTS" id="PR00455">
    <property type="entry name" value="HTHTETR"/>
</dbReference>
<proteinExistence type="predicted"/>
<sequence>MMGKLTREAVVEQALEIGSAEGLQAVTIRRLAQELGVTPMALYWHFKNKEQLIIGMADHLIEGFVVTGDPARPWQEQLRELVIGLIKVLRRYPCAAPVLEEVDHMAVPSFLRVWDTALGLCERARFSPEESCLISKYLLQGAIALAAGPMNRRPGMSEPDAAERLRLKRVTLQSLPPDTYPHIVKMAAPLAEGGPAELYDTFGVDILTAGVEAMAARLLAARTPG</sequence>
<feature type="domain" description="HTH tetR-type" evidence="5">
    <location>
        <begin position="4"/>
        <end position="64"/>
    </location>
</feature>
<keyword evidence="3" id="KW-0804">Transcription</keyword>
<dbReference type="InterPro" id="IPR050109">
    <property type="entry name" value="HTH-type_TetR-like_transc_reg"/>
</dbReference>